<accession>A0A1E7ESX4</accession>
<dbReference type="SMART" id="SM00220">
    <property type="entry name" value="S_TKc"/>
    <property type="match status" value="1"/>
</dbReference>
<dbReference type="GO" id="GO:0005952">
    <property type="term" value="C:cAMP-dependent protein kinase complex"/>
    <property type="evidence" value="ECO:0007669"/>
    <property type="project" value="TreeGrafter"/>
</dbReference>
<comment type="similarity">
    <text evidence="7">Belongs to the protein kinase superfamily.</text>
</comment>
<dbReference type="SUPFAM" id="SSF56112">
    <property type="entry name" value="Protein kinase-like (PK-like)"/>
    <property type="match status" value="1"/>
</dbReference>
<protein>
    <submittedName>
        <fullName evidence="9">Kinase-like protein</fullName>
    </submittedName>
</protein>
<dbReference type="InParanoid" id="A0A1E7ESX4"/>
<dbReference type="PROSITE" id="PS00108">
    <property type="entry name" value="PROTEIN_KINASE_ST"/>
    <property type="match status" value="1"/>
</dbReference>
<keyword evidence="4 9" id="KW-0418">Kinase</keyword>
<dbReference type="InterPro" id="IPR008271">
    <property type="entry name" value="Ser/Thr_kinase_AS"/>
</dbReference>
<dbReference type="AlphaFoldDB" id="A0A1E7ESX4"/>
<proteinExistence type="inferred from homology"/>
<dbReference type="PROSITE" id="PS00107">
    <property type="entry name" value="PROTEIN_KINASE_ATP"/>
    <property type="match status" value="1"/>
</dbReference>
<keyword evidence="10" id="KW-1185">Reference proteome</keyword>
<keyword evidence="1 7" id="KW-0723">Serine/threonine-protein kinase</keyword>
<dbReference type="InterPro" id="IPR017441">
    <property type="entry name" value="Protein_kinase_ATP_BS"/>
</dbReference>
<dbReference type="PIRSF" id="PIRSF000654">
    <property type="entry name" value="Integrin-linked_kinase"/>
    <property type="match status" value="1"/>
</dbReference>
<evidence type="ECO:0000313" key="10">
    <source>
        <dbReference type="Proteomes" id="UP000095751"/>
    </source>
</evidence>
<dbReference type="EMBL" id="KV784378">
    <property type="protein sequence ID" value="OEU08946.1"/>
    <property type="molecule type" value="Genomic_DNA"/>
</dbReference>
<keyword evidence="2" id="KW-0808">Transferase</keyword>
<dbReference type="InterPro" id="IPR000719">
    <property type="entry name" value="Prot_kinase_dom"/>
</dbReference>
<dbReference type="KEGG" id="fcy:FRACYDRAFT_141063"/>
<evidence type="ECO:0000259" key="8">
    <source>
        <dbReference type="PROSITE" id="PS50011"/>
    </source>
</evidence>
<dbReference type="Pfam" id="PF00069">
    <property type="entry name" value="Pkinase"/>
    <property type="match status" value="1"/>
</dbReference>
<dbReference type="Gene3D" id="3.30.200.20">
    <property type="entry name" value="Phosphorylase Kinase, domain 1"/>
    <property type="match status" value="1"/>
</dbReference>
<dbReference type="PANTHER" id="PTHR24353">
    <property type="entry name" value="CYCLIC NUCLEOTIDE-DEPENDENT PROTEIN KINASE"/>
    <property type="match status" value="1"/>
</dbReference>
<dbReference type="GO" id="GO:0004691">
    <property type="term" value="F:cAMP-dependent protein kinase activity"/>
    <property type="evidence" value="ECO:0007669"/>
    <property type="project" value="TreeGrafter"/>
</dbReference>
<evidence type="ECO:0000256" key="7">
    <source>
        <dbReference type="RuleBase" id="RU000304"/>
    </source>
</evidence>
<dbReference type="PROSITE" id="PS50011">
    <property type="entry name" value="PROTEIN_KINASE_DOM"/>
    <property type="match status" value="1"/>
</dbReference>
<evidence type="ECO:0000256" key="1">
    <source>
        <dbReference type="ARBA" id="ARBA00022527"/>
    </source>
</evidence>
<evidence type="ECO:0000256" key="3">
    <source>
        <dbReference type="ARBA" id="ARBA00022741"/>
    </source>
</evidence>
<keyword evidence="5 6" id="KW-0067">ATP-binding</keyword>
<organism evidence="9 10">
    <name type="scientific">Fragilariopsis cylindrus CCMP1102</name>
    <dbReference type="NCBI Taxonomy" id="635003"/>
    <lineage>
        <taxon>Eukaryota</taxon>
        <taxon>Sar</taxon>
        <taxon>Stramenopiles</taxon>
        <taxon>Ochrophyta</taxon>
        <taxon>Bacillariophyta</taxon>
        <taxon>Bacillariophyceae</taxon>
        <taxon>Bacillariophycidae</taxon>
        <taxon>Bacillariales</taxon>
        <taxon>Bacillariaceae</taxon>
        <taxon>Fragilariopsis</taxon>
    </lineage>
</organism>
<sequence length="289" mass="33294">IQLDDLKRHRLLGEGNFGTVWLVTNTKSTKTKPYALKIQYFDANDEKAADRIRKEISLMRKLHHPFVVKLINTYEEEDNITMLLSLAPGGELFDRIHYKLPNNLWDSGLGEEQGKFYCSIVADTLSFMHARGYIYRDLKPENILIGSDGYPLITDFGFTRLLKANEQAFTMCGTPNYLPPEIIKNDGHTSSADFWSFGVLLYEVVQGENPFFYEGLDQVSLFEAICTESWYPCASCSDDFDDLIQRLLEKNPAKRLGTFREKDILAHSWFADINIQELRMKRISAPWKP</sequence>
<feature type="binding site" evidence="6">
    <location>
        <position position="37"/>
    </location>
    <ligand>
        <name>ATP</name>
        <dbReference type="ChEBI" id="CHEBI:30616"/>
    </ligand>
</feature>
<dbReference type="InterPro" id="IPR011009">
    <property type="entry name" value="Kinase-like_dom_sf"/>
</dbReference>
<evidence type="ECO:0000256" key="6">
    <source>
        <dbReference type="PROSITE-ProRule" id="PRU10141"/>
    </source>
</evidence>
<evidence type="ECO:0000256" key="2">
    <source>
        <dbReference type="ARBA" id="ARBA00022679"/>
    </source>
</evidence>
<feature type="non-terminal residue" evidence="9">
    <location>
        <position position="1"/>
    </location>
</feature>
<evidence type="ECO:0000313" key="9">
    <source>
        <dbReference type="EMBL" id="OEU08946.1"/>
    </source>
</evidence>
<evidence type="ECO:0000256" key="5">
    <source>
        <dbReference type="ARBA" id="ARBA00022840"/>
    </source>
</evidence>
<keyword evidence="3 6" id="KW-0547">Nucleotide-binding</keyword>
<name>A0A1E7ESX4_9STRA</name>
<dbReference type="GO" id="GO:0005524">
    <property type="term" value="F:ATP binding"/>
    <property type="evidence" value="ECO:0007669"/>
    <property type="project" value="UniProtKB-UniRule"/>
</dbReference>
<evidence type="ECO:0000256" key="4">
    <source>
        <dbReference type="ARBA" id="ARBA00022777"/>
    </source>
</evidence>
<reference evidence="9 10" key="1">
    <citation type="submission" date="2016-09" db="EMBL/GenBank/DDBJ databases">
        <title>Extensive genetic diversity and differential bi-allelic expression allows diatom success in the polar Southern Ocean.</title>
        <authorList>
            <consortium name="DOE Joint Genome Institute"/>
            <person name="Mock T."/>
            <person name="Otillar R.P."/>
            <person name="Strauss J."/>
            <person name="Dupont C."/>
            <person name="Frickenhaus S."/>
            <person name="Maumus F."/>
            <person name="Mcmullan M."/>
            <person name="Sanges R."/>
            <person name="Schmutz J."/>
            <person name="Toseland A."/>
            <person name="Valas R."/>
            <person name="Veluchamy A."/>
            <person name="Ward B.J."/>
            <person name="Allen A."/>
            <person name="Barry K."/>
            <person name="Falciatore A."/>
            <person name="Ferrante M."/>
            <person name="Fortunato A.E."/>
            <person name="Gloeckner G."/>
            <person name="Gruber A."/>
            <person name="Hipkin R."/>
            <person name="Janech M."/>
            <person name="Kroth P."/>
            <person name="Leese F."/>
            <person name="Lindquist E."/>
            <person name="Lyon B.R."/>
            <person name="Martin J."/>
            <person name="Mayer C."/>
            <person name="Parker M."/>
            <person name="Quesneville H."/>
            <person name="Raymond J."/>
            <person name="Uhlig C."/>
            <person name="Valentin K.U."/>
            <person name="Worden A.Z."/>
            <person name="Armbrust E.V."/>
            <person name="Bowler C."/>
            <person name="Green B."/>
            <person name="Moulton V."/>
            <person name="Van Oosterhout C."/>
            <person name="Grigoriev I."/>
        </authorList>
    </citation>
    <scope>NUCLEOTIDE SEQUENCE [LARGE SCALE GENOMIC DNA]</scope>
    <source>
        <strain evidence="9 10">CCMP1102</strain>
    </source>
</reference>
<dbReference type="Gene3D" id="1.10.510.10">
    <property type="entry name" value="Transferase(Phosphotransferase) domain 1"/>
    <property type="match status" value="1"/>
</dbReference>
<feature type="non-terminal residue" evidence="9">
    <location>
        <position position="289"/>
    </location>
</feature>
<feature type="domain" description="Protein kinase" evidence="8">
    <location>
        <begin position="6"/>
        <end position="270"/>
    </location>
</feature>
<dbReference type="PANTHER" id="PTHR24353:SF143">
    <property type="entry name" value="PROTEIN KINASE DOMAIN-CONTAINING PROTEIN"/>
    <property type="match status" value="1"/>
</dbReference>
<gene>
    <name evidence="9" type="ORF">FRACYDRAFT_141063</name>
</gene>
<dbReference type="Proteomes" id="UP000095751">
    <property type="component" value="Unassembled WGS sequence"/>
</dbReference>
<dbReference type="OrthoDB" id="354826at2759"/>